<accession>A0A554NBH0</accession>
<keyword evidence="3" id="KW-1185">Reference proteome</keyword>
<reference evidence="2 3" key="1">
    <citation type="submission" date="2018-06" db="EMBL/GenBank/DDBJ databases">
        <title>Natronomonas sp. F16-60 a new haloarchaeon isolated from a solar saltern of Isla Cristina, Huelva, Spain.</title>
        <authorList>
            <person name="Duran-Viseras A."/>
            <person name="Sanchez-Porro C."/>
            <person name="Ventosa A."/>
        </authorList>
    </citation>
    <scope>NUCLEOTIDE SEQUENCE [LARGE SCALE GENOMIC DNA]</scope>
    <source>
        <strain evidence="2 3">F16-60</strain>
    </source>
</reference>
<gene>
    <name evidence="2" type="ORF">DP107_08770</name>
</gene>
<dbReference type="InterPro" id="IPR050570">
    <property type="entry name" value="Cell_wall_metabolism_enzyme"/>
</dbReference>
<dbReference type="EMBL" id="QMDX01000004">
    <property type="protein sequence ID" value="TSD14330.1"/>
    <property type="molecule type" value="Genomic_DNA"/>
</dbReference>
<dbReference type="InterPro" id="IPR011055">
    <property type="entry name" value="Dup_hybrid_motif"/>
</dbReference>
<sequence>MAQQGKRIPGLSEAFLAVGHMRQSVGHRTKPTVGQAAPNVQFASKTCEADFSKSLIFNGTRAMAMSENLTASTDRSASAEEADPELSTFRRVVEWLANRNSFAIVGAFLVSGLTADHLGVPEPADNVLYLIGGVLPLVLATVSTTEDGYDHDLSNWTRAKIIASQLAWSVTPWGLLTQVLQLGGTAVAYIRHRGRPPNRTRRTPTTEFSVPVESEWTVTNGGVTKSTSHSWGLVSQRYAYDLVITDDNGDTHEGNGQQLVDYYAFGAPVTAPADGTIVAVEDGLRDHPVPGSARVEWRTWNIVGNHVVIEHDDGEYSTLAHLREGSVTVSPGERVSRGDVVGECGNSGMSTEPHLHFQVQDHSNFWIAAGLVPRFRDVELSRPDDRRTDHDVYDAPDTAETLYLWAGDRVTAGSEGGESA</sequence>
<dbReference type="InParanoid" id="A0A554NBH0"/>
<name>A0A554NBH0_9EURY</name>
<feature type="domain" description="M23ase beta-sheet core" evidence="1">
    <location>
        <begin position="262"/>
        <end position="362"/>
    </location>
</feature>
<dbReference type="InterPro" id="IPR016047">
    <property type="entry name" value="M23ase_b-sheet_dom"/>
</dbReference>
<comment type="caution">
    <text evidence="2">The sequence shown here is derived from an EMBL/GenBank/DDBJ whole genome shotgun (WGS) entry which is preliminary data.</text>
</comment>
<protein>
    <submittedName>
        <fullName evidence="2">M23 family peptidase</fullName>
    </submittedName>
</protein>
<evidence type="ECO:0000259" key="1">
    <source>
        <dbReference type="Pfam" id="PF01551"/>
    </source>
</evidence>
<dbReference type="SUPFAM" id="SSF51261">
    <property type="entry name" value="Duplicated hybrid motif"/>
    <property type="match status" value="1"/>
</dbReference>
<evidence type="ECO:0000313" key="3">
    <source>
        <dbReference type="Proteomes" id="UP000319894"/>
    </source>
</evidence>
<dbReference type="PANTHER" id="PTHR21666:SF270">
    <property type="entry name" value="MUREIN HYDROLASE ACTIVATOR ENVC"/>
    <property type="match status" value="1"/>
</dbReference>
<dbReference type="Proteomes" id="UP000319894">
    <property type="component" value="Unassembled WGS sequence"/>
</dbReference>
<dbReference type="CDD" id="cd12797">
    <property type="entry name" value="M23_peptidase"/>
    <property type="match status" value="1"/>
</dbReference>
<dbReference type="Gene3D" id="2.70.70.10">
    <property type="entry name" value="Glucose Permease (Domain IIA)"/>
    <property type="match status" value="1"/>
</dbReference>
<dbReference type="Pfam" id="PF01551">
    <property type="entry name" value="Peptidase_M23"/>
    <property type="match status" value="1"/>
</dbReference>
<dbReference type="AlphaFoldDB" id="A0A554NBH0"/>
<evidence type="ECO:0000313" key="2">
    <source>
        <dbReference type="EMBL" id="TSD14330.1"/>
    </source>
</evidence>
<proteinExistence type="predicted"/>
<dbReference type="GO" id="GO:0004222">
    <property type="term" value="F:metalloendopeptidase activity"/>
    <property type="evidence" value="ECO:0007669"/>
    <property type="project" value="TreeGrafter"/>
</dbReference>
<dbReference type="PANTHER" id="PTHR21666">
    <property type="entry name" value="PEPTIDASE-RELATED"/>
    <property type="match status" value="1"/>
</dbReference>
<organism evidence="2 3">
    <name type="scientific">Haloglomus irregulare</name>
    <dbReference type="NCBI Taxonomy" id="2234134"/>
    <lineage>
        <taxon>Archaea</taxon>
        <taxon>Methanobacteriati</taxon>
        <taxon>Methanobacteriota</taxon>
        <taxon>Stenosarchaea group</taxon>
        <taxon>Halobacteria</taxon>
        <taxon>Halobacteriales</taxon>
        <taxon>Natronomonadaceae</taxon>
        <taxon>Haloglomus</taxon>
    </lineage>
</organism>